<proteinExistence type="inferred from homology"/>
<dbReference type="InterPro" id="IPR012340">
    <property type="entry name" value="NA-bd_OB-fold"/>
</dbReference>
<gene>
    <name evidence="5" type="ORF">FM104_04810</name>
</gene>
<dbReference type="GO" id="GO:0003697">
    <property type="term" value="F:single-stranded DNA binding"/>
    <property type="evidence" value="ECO:0007669"/>
    <property type="project" value="UniProtKB-UniRule"/>
</dbReference>
<dbReference type="AlphaFoldDB" id="A0A1R4IZI5"/>
<dbReference type="GO" id="GO:0006260">
    <property type="term" value="P:DNA replication"/>
    <property type="evidence" value="ECO:0007669"/>
    <property type="project" value="InterPro"/>
</dbReference>
<dbReference type="InterPro" id="IPR011344">
    <property type="entry name" value="ssDNA-bd"/>
</dbReference>
<comment type="subunit">
    <text evidence="2">Homotetramer.</text>
</comment>
<dbReference type="Gene3D" id="2.40.50.140">
    <property type="entry name" value="Nucleic acid-binding proteins"/>
    <property type="match status" value="1"/>
</dbReference>
<name>A0A1R4IZI5_9MICO</name>
<evidence type="ECO:0000256" key="2">
    <source>
        <dbReference type="HAMAP-Rule" id="MF_00984"/>
    </source>
</evidence>
<dbReference type="PROSITE" id="PS50935">
    <property type="entry name" value="SSB"/>
    <property type="match status" value="1"/>
</dbReference>
<dbReference type="GO" id="GO:0009295">
    <property type="term" value="C:nucleoid"/>
    <property type="evidence" value="ECO:0007669"/>
    <property type="project" value="TreeGrafter"/>
</dbReference>
<dbReference type="InterPro" id="IPR000424">
    <property type="entry name" value="Primosome_PriB/ssb"/>
</dbReference>
<dbReference type="PIRSF" id="PIRSF002070">
    <property type="entry name" value="SSB"/>
    <property type="match status" value="1"/>
</dbReference>
<keyword evidence="1 2" id="KW-0238">DNA-binding</keyword>
<dbReference type="PANTHER" id="PTHR10302">
    <property type="entry name" value="SINGLE-STRANDED DNA-BINDING PROTEIN"/>
    <property type="match status" value="1"/>
</dbReference>
<sequence length="144" mass="16074">MSFITFAGNLAADPELRSTPNGRAVARFTVMENRRRRTADGWENEEPNVFRVEVWGDQAEHVAASCHKGERVTVEGRIETNRWTDKATEQQRTAQQVTAIEVGFSLKYHTVTAQKAEHKAGAGEQDDQNGSWEVADIPDGDSPF</sequence>
<dbReference type="SUPFAM" id="SSF50249">
    <property type="entry name" value="Nucleic acid-binding proteins"/>
    <property type="match status" value="1"/>
</dbReference>
<feature type="region of interest" description="Disordered" evidence="4">
    <location>
        <begin position="115"/>
        <end position="144"/>
    </location>
</feature>
<organism evidence="5 6">
    <name type="scientific">Microbacterium esteraromaticum</name>
    <dbReference type="NCBI Taxonomy" id="57043"/>
    <lineage>
        <taxon>Bacteria</taxon>
        <taxon>Bacillati</taxon>
        <taxon>Actinomycetota</taxon>
        <taxon>Actinomycetes</taxon>
        <taxon>Micrococcales</taxon>
        <taxon>Microbacteriaceae</taxon>
        <taxon>Microbacterium</taxon>
    </lineage>
</organism>
<dbReference type="EMBL" id="FUKO01000014">
    <property type="protein sequence ID" value="SJN25280.1"/>
    <property type="molecule type" value="Genomic_DNA"/>
</dbReference>
<dbReference type="RefSeq" id="WP_087130339.1">
    <property type="nucleotide sequence ID" value="NZ_FUKO01000014.1"/>
</dbReference>
<reference evidence="5 6" key="1">
    <citation type="submission" date="2017-02" db="EMBL/GenBank/DDBJ databases">
        <authorList>
            <person name="Peterson S.W."/>
        </authorList>
    </citation>
    <scope>NUCLEOTIDE SEQUENCE [LARGE SCALE GENOMIC DNA]</scope>
    <source>
        <strain evidence="5 6">B Mb 05.01</strain>
    </source>
</reference>
<dbReference type="Pfam" id="PF00436">
    <property type="entry name" value="SSB"/>
    <property type="match status" value="1"/>
</dbReference>
<dbReference type="HAMAP" id="MF_00984">
    <property type="entry name" value="SSB"/>
    <property type="match status" value="1"/>
</dbReference>
<dbReference type="CDD" id="cd04496">
    <property type="entry name" value="SSB_OBF"/>
    <property type="match status" value="1"/>
</dbReference>
<comment type="caution">
    <text evidence="2">Lacks conserved residue(s) required for the propagation of feature annotation.</text>
</comment>
<evidence type="ECO:0000256" key="1">
    <source>
        <dbReference type="ARBA" id="ARBA00023125"/>
    </source>
</evidence>
<evidence type="ECO:0000313" key="5">
    <source>
        <dbReference type="EMBL" id="SJN25280.1"/>
    </source>
</evidence>
<dbReference type="PANTHER" id="PTHR10302:SF27">
    <property type="entry name" value="SINGLE-STRANDED DNA-BINDING PROTEIN"/>
    <property type="match status" value="1"/>
</dbReference>
<keyword evidence="6" id="KW-1185">Reference proteome</keyword>
<dbReference type="NCBIfam" id="TIGR00621">
    <property type="entry name" value="ssb"/>
    <property type="match status" value="1"/>
</dbReference>
<evidence type="ECO:0000256" key="3">
    <source>
        <dbReference type="PIRNR" id="PIRNR002070"/>
    </source>
</evidence>
<protein>
    <recommendedName>
        <fullName evidence="2 3">Single-stranded DNA-binding protein</fullName>
        <shortName evidence="2">SSB</shortName>
    </recommendedName>
</protein>
<dbReference type="Proteomes" id="UP000196320">
    <property type="component" value="Unassembled WGS sequence"/>
</dbReference>
<evidence type="ECO:0000256" key="4">
    <source>
        <dbReference type="SAM" id="MobiDB-lite"/>
    </source>
</evidence>
<accession>A0A1R4IZI5</accession>
<evidence type="ECO:0000313" key="6">
    <source>
        <dbReference type="Proteomes" id="UP000196320"/>
    </source>
</evidence>
<dbReference type="OrthoDB" id="9809878at2"/>